<evidence type="ECO:0000313" key="12">
    <source>
        <dbReference type="EMBL" id="KAK5086464.1"/>
    </source>
</evidence>
<comment type="catalytic activity">
    <reaction evidence="8">
        <text>L-threonyl-[protein] + ATP = O-phospho-L-threonyl-[protein] + ADP + H(+)</text>
        <dbReference type="Rhea" id="RHEA:46608"/>
        <dbReference type="Rhea" id="RHEA-COMP:11060"/>
        <dbReference type="Rhea" id="RHEA-COMP:11605"/>
        <dbReference type="ChEBI" id="CHEBI:15378"/>
        <dbReference type="ChEBI" id="CHEBI:30013"/>
        <dbReference type="ChEBI" id="CHEBI:30616"/>
        <dbReference type="ChEBI" id="CHEBI:61977"/>
        <dbReference type="ChEBI" id="CHEBI:456216"/>
        <dbReference type="EC" id="2.7.11.22"/>
    </reaction>
</comment>
<keyword evidence="7" id="KW-0067">ATP-binding</keyword>
<evidence type="ECO:0000256" key="10">
    <source>
        <dbReference type="SAM" id="MobiDB-lite"/>
    </source>
</evidence>
<accession>A0AAN7T1Q6</accession>
<dbReference type="EC" id="2.7.11.22" evidence="2"/>
<dbReference type="InterPro" id="IPR011009">
    <property type="entry name" value="Kinase-like_dom_sf"/>
</dbReference>
<name>A0AAN7T1Q6_9EURO</name>
<feature type="region of interest" description="Disordered" evidence="10">
    <location>
        <begin position="374"/>
        <end position="433"/>
    </location>
</feature>
<comment type="catalytic activity">
    <reaction evidence="9">
        <text>L-seryl-[protein] + ATP = O-phospho-L-seryl-[protein] + ADP + H(+)</text>
        <dbReference type="Rhea" id="RHEA:17989"/>
        <dbReference type="Rhea" id="RHEA-COMP:9863"/>
        <dbReference type="Rhea" id="RHEA-COMP:11604"/>
        <dbReference type="ChEBI" id="CHEBI:15378"/>
        <dbReference type="ChEBI" id="CHEBI:29999"/>
        <dbReference type="ChEBI" id="CHEBI:30616"/>
        <dbReference type="ChEBI" id="CHEBI:83421"/>
        <dbReference type="ChEBI" id="CHEBI:456216"/>
        <dbReference type="EC" id="2.7.11.22"/>
    </reaction>
</comment>
<dbReference type="FunFam" id="1.10.510.10:FF:000211">
    <property type="entry name" value="Cyclin-dependent kinase G-2"/>
    <property type="match status" value="1"/>
</dbReference>
<evidence type="ECO:0000256" key="8">
    <source>
        <dbReference type="ARBA" id="ARBA00047811"/>
    </source>
</evidence>
<dbReference type="Pfam" id="PF00069">
    <property type="entry name" value="Pkinase"/>
    <property type="match status" value="1"/>
</dbReference>
<evidence type="ECO:0000256" key="6">
    <source>
        <dbReference type="ARBA" id="ARBA00022777"/>
    </source>
</evidence>
<evidence type="ECO:0000313" key="13">
    <source>
        <dbReference type="Proteomes" id="UP001309876"/>
    </source>
</evidence>
<dbReference type="GO" id="GO:0005634">
    <property type="term" value="C:nucleus"/>
    <property type="evidence" value="ECO:0007669"/>
    <property type="project" value="TreeGrafter"/>
</dbReference>
<sequence>MSSRWAVSKDADQAITAQRKRQKEGKRRAREQKQKETAEQQEQQAQRSIEPPTKRRRTEATSLEGASLLPQTNPSFGQSRGLELYDILNNIEEGSYGFVSRARENPTGEIVALKRLKIEHGNNEGFPVTGLREIQTLRVCSHPHIVHLREVVVGPGPMQDVYLVMDFLEHDLKALLEDMDEPFSSSETKTLMLQISSATEYLHKNWILHRDLKTSNLLLNNRGEIKIADFGMARYTASPPPRLTQLVVTLWYRAPELLLGAEEYGFEIDIWSMGCIFSELLTREPILQGKNEVGQLSAIFSLLGIPTPATWPAFKSLPNSKALYPLLGTTRNLTSQLNSSKYPDLTEAGIQLLASMLTLNPEGRPSASEILSHPYFREDPRPKPKQMFPTFPSKAGQEKRRRRATPRAPNRGEAPRLPAEDFTSIFAGHDSKH</sequence>
<keyword evidence="5" id="KW-0547">Nucleotide-binding</keyword>
<feature type="region of interest" description="Disordered" evidence="10">
    <location>
        <begin position="1"/>
        <end position="75"/>
    </location>
</feature>
<dbReference type="InterPro" id="IPR050108">
    <property type="entry name" value="CDK"/>
</dbReference>
<evidence type="ECO:0000256" key="4">
    <source>
        <dbReference type="ARBA" id="ARBA00022679"/>
    </source>
</evidence>
<dbReference type="SMART" id="SM00220">
    <property type="entry name" value="S_TKc"/>
    <property type="match status" value="1"/>
</dbReference>
<keyword evidence="3" id="KW-0723">Serine/threonine-protein kinase</keyword>
<evidence type="ECO:0000256" key="9">
    <source>
        <dbReference type="ARBA" id="ARBA00048367"/>
    </source>
</evidence>
<dbReference type="Gene3D" id="3.30.200.20">
    <property type="entry name" value="Phosphorylase Kinase, domain 1"/>
    <property type="match status" value="1"/>
</dbReference>
<evidence type="ECO:0000256" key="5">
    <source>
        <dbReference type="ARBA" id="ARBA00022741"/>
    </source>
</evidence>
<dbReference type="AlphaFoldDB" id="A0AAN7T1Q6"/>
<dbReference type="GO" id="GO:0007346">
    <property type="term" value="P:regulation of mitotic cell cycle"/>
    <property type="evidence" value="ECO:0007669"/>
    <property type="project" value="TreeGrafter"/>
</dbReference>
<dbReference type="GO" id="GO:0004693">
    <property type="term" value="F:cyclin-dependent protein serine/threonine kinase activity"/>
    <property type="evidence" value="ECO:0007669"/>
    <property type="project" value="UniProtKB-EC"/>
</dbReference>
<reference evidence="12 13" key="1">
    <citation type="submission" date="2023-08" db="EMBL/GenBank/DDBJ databases">
        <title>Black Yeasts Isolated from many extreme environments.</title>
        <authorList>
            <person name="Coleine C."/>
            <person name="Stajich J.E."/>
            <person name="Selbmann L."/>
        </authorList>
    </citation>
    <scope>NUCLEOTIDE SEQUENCE [LARGE SCALE GENOMIC DNA]</scope>
    <source>
        <strain evidence="12 13">CCFEE 5910</strain>
    </source>
</reference>
<dbReference type="PROSITE" id="PS00108">
    <property type="entry name" value="PROTEIN_KINASE_ST"/>
    <property type="match status" value="1"/>
</dbReference>
<comment type="similarity">
    <text evidence="1">Belongs to the protein kinase superfamily. CMGC Ser/Thr protein kinase family. CDC2/CDKX subfamily.</text>
</comment>
<evidence type="ECO:0000256" key="3">
    <source>
        <dbReference type="ARBA" id="ARBA00022527"/>
    </source>
</evidence>
<dbReference type="Gene3D" id="1.10.510.10">
    <property type="entry name" value="Transferase(Phosphotransferase) domain 1"/>
    <property type="match status" value="1"/>
</dbReference>
<organism evidence="12 13">
    <name type="scientific">Lithohypha guttulata</name>
    <dbReference type="NCBI Taxonomy" id="1690604"/>
    <lineage>
        <taxon>Eukaryota</taxon>
        <taxon>Fungi</taxon>
        <taxon>Dikarya</taxon>
        <taxon>Ascomycota</taxon>
        <taxon>Pezizomycotina</taxon>
        <taxon>Eurotiomycetes</taxon>
        <taxon>Chaetothyriomycetidae</taxon>
        <taxon>Chaetothyriales</taxon>
        <taxon>Trichomeriaceae</taxon>
        <taxon>Lithohypha</taxon>
    </lineage>
</organism>
<protein>
    <recommendedName>
        <fullName evidence="2">cyclin-dependent kinase</fullName>
        <ecNumber evidence="2">2.7.11.22</ecNumber>
    </recommendedName>
</protein>
<keyword evidence="4" id="KW-0808">Transferase</keyword>
<evidence type="ECO:0000256" key="2">
    <source>
        <dbReference type="ARBA" id="ARBA00012425"/>
    </source>
</evidence>
<dbReference type="PANTHER" id="PTHR24056:SF107">
    <property type="entry name" value="CYCLIN-DEPENDENT KINASE 11A-RELATED"/>
    <property type="match status" value="1"/>
</dbReference>
<gene>
    <name evidence="12" type="ORF">LTR05_003632</name>
</gene>
<dbReference type="PROSITE" id="PS50011">
    <property type="entry name" value="PROTEIN_KINASE_DOM"/>
    <property type="match status" value="1"/>
</dbReference>
<dbReference type="SUPFAM" id="SSF56112">
    <property type="entry name" value="Protein kinase-like (PK-like)"/>
    <property type="match status" value="1"/>
</dbReference>
<keyword evidence="6" id="KW-0418">Kinase</keyword>
<feature type="compositionally biased region" description="Basic residues" evidence="10">
    <location>
        <begin position="18"/>
        <end position="30"/>
    </location>
</feature>
<feature type="domain" description="Protein kinase" evidence="11">
    <location>
        <begin position="85"/>
        <end position="376"/>
    </location>
</feature>
<evidence type="ECO:0000256" key="1">
    <source>
        <dbReference type="ARBA" id="ARBA00006485"/>
    </source>
</evidence>
<proteinExistence type="inferred from homology"/>
<dbReference type="Proteomes" id="UP001309876">
    <property type="component" value="Unassembled WGS sequence"/>
</dbReference>
<comment type="caution">
    <text evidence="12">The sequence shown here is derived from an EMBL/GenBank/DDBJ whole genome shotgun (WGS) entry which is preliminary data.</text>
</comment>
<dbReference type="EMBL" id="JAVRRJ010000003">
    <property type="protein sequence ID" value="KAK5086464.1"/>
    <property type="molecule type" value="Genomic_DNA"/>
</dbReference>
<dbReference type="InterPro" id="IPR000719">
    <property type="entry name" value="Prot_kinase_dom"/>
</dbReference>
<dbReference type="InterPro" id="IPR008271">
    <property type="entry name" value="Ser/Thr_kinase_AS"/>
</dbReference>
<evidence type="ECO:0000259" key="11">
    <source>
        <dbReference type="PROSITE" id="PS50011"/>
    </source>
</evidence>
<keyword evidence="13" id="KW-1185">Reference proteome</keyword>
<dbReference type="GO" id="GO:0005524">
    <property type="term" value="F:ATP binding"/>
    <property type="evidence" value="ECO:0007669"/>
    <property type="project" value="UniProtKB-KW"/>
</dbReference>
<evidence type="ECO:0000256" key="7">
    <source>
        <dbReference type="ARBA" id="ARBA00022840"/>
    </source>
</evidence>
<dbReference type="PANTHER" id="PTHR24056">
    <property type="entry name" value="CELL DIVISION PROTEIN KINASE"/>
    <property type="match status" value="1"/>
</dbReference>